<evidence type="ECO:0000256" key="1">
    <source>
        <dbReference type="SAM" id="MobiDB-lite"/>
    </source>
</evidence>
<dbReference type="InterPro" id="IPR023833">
    <property type="entry name" value="Signal_pept_SipW-depend-type"/>
</dbReference>
<reference evidence="4" key="1">
    <citation type="submission" date="2016-10" db="EMBL/GenBank/DDBJ databases">
        <authorList>
            <person name="Varghese N."/>
            <person name="Submissions S."/>
        </authorList>
    </citation>
    <scope>NUCLEOTIDE SEQUENCE [LARGE SCALE GENOMIC DNA]</scope>
    <source>
        <strain evidence="4">CGMCC 1.10119</strain>
    </source>
</reference>
<name>A0A1G9SME8_9EURY</name>
<dbReference type="PROSITE" id="PS51318">
    <property type="entry name" value="TAT"/>
    <property type="match status" value="1"/>
</dbReference>
<evidence type="ECO:0000313" key="3">
    <source>
        <dbReference type="EMBL" id="SDM36703.1"/>
    </source>
</evidence>
<organism evidence="3 4">
    <name type="scientific">Halogranum gelatinilyticum</name>
    <dbReference type="NCBI Taxonomy" id="660521"/>
    <lineage>
        <taxon>Archaea</taxon>
        <taxon>Methanobacteriati</taxon>
        <taxon>Methanobacteriota</taxon>
        <taxon>Stenosarchaea group</taxon>
        <taxon>Halobacteria</taxon>
        <taxon>Halobacteriales</taxon>
        <taxon>Haloferacaceae</taxon>
    </lineage>
</organism>
<dbReference type="InterPro" id="IPR006311">
    <property type="entry name" value="TAT_signal"/>
</dbReference>
<protein>
    <submittedName>
        <fullName evidence="3">SipW-cognate class signal peptide</fullName>
    </submittedName>
</protein>
<feature type="transmembrane region" description="Helical" evidence="2">
    <location>
        <begin position="12"/>
        <end position="35"/>
    </location>
</feature>
<dbReference type="AlphaFoldDB" id="A0A1G9SME8"/>
<dbReference type="STRING" id="660521.SAMN04487949_1425"/>
<keyword evidence="2" id="KW-1133">Transmembrane helix</keyword>
<keyword evidence="4" id="KW-1185">Reference proteome</keyword>
<feature type="region of interest" description="Disordered" evidence="1">
    <location>
        <begin position="172"/>
        <end position="199"/>
    </location>
</feature>
<sequence length="352" mass="37492">MTNQRVGISRRSVLAGLGTIGIASAGAGLGTTAFFNDTEAVDASLEAGRVDLLLDYRATYVPHSRGDFATRQRDLLPDSDLDGDNIDDAYVIAQMPDFRLDGRPASDDQWGATLRLLPCANEQFDLVDGDETTMFALDDVKPKDSGRISMSLHLCGNPAYLWLQAVETEDADGVVDDPNPIVEPEDAVDGSYDGSDGTPDGDLDDYLWVRAYADLNCNGEQDGDDVTIFEGSLDAFLTAAASGLAIPRPGAEETGGNCYDADSVMCVAVDWYLPCFDYQNDAMGFAELPSTVGGTLAGELDAKGLPHGGFDDANIVQTDVTAFGITYAAVQCRHNADNFNPFAQASQPSQPV</sequence>
<dbReference type="Proteomes" id="UP000199451">
    <property type="component" value="Unassembled WGS sequence"/>
</dbReference>
<proteinExistence type="predicted"/>
<evidence type="ECO:0000313" key="4">
    <source>
        <dbReference type="Proteomes" id="UP000199451"/>
    </source>
</evidence>
<accession>A0A1G9SME8</accession>
<evidence type="ECO:0000256" key="2">
    <source>
        <dbReference type="SAM" id="Phobius"/>
    </source>
</evidence>
<dbReference type="OrthoDB" id="222305at2157"/>
<dbReference type="RefSeq" id="WP_089695770.1">
    <property type="nucleotide sequence ID" value="NZ_FNHL01000002.1"/>
</dbReference>
<gene>
    <name evidence="3" type="ORF">SAMN04487949_1425</name>
</gene>
<keyword evidence="2" id="KW-0472">Membrane</keyword>
<dbReference type="EMBL" id="FNHL01000002">
    <property type="protein sequence ID" value="SDM36703.1"/>
    <property type="molecule type" value="Genomic_DNA"/>
</dbReference>
<dbReference type="NCBIfam" id="TIGR04088">
    <property type="entry name" value="cognate_SipW"/>
    <property type="match status" value="1"/>
</dbReference>
<keyword evidence="2" id="KW-0812">Transmembrane</keyword>